<dbReference type="RefSeq" id="WP_106677089.1">
    <property type="nucleotide sequence ID" value="NZ_JACHWV010000005.1"/>
</dbReference>
<organism evidence="5 6">
    <name type="scientific">Mesoflavibacter zeaxanthinifaciens subsp. sabulilitoris</name>
    <dbReference type="NCBI Taxonomy" id="1520893"/>
    <lineage>
        <taxon>Bacteria</taxon>
        <taxon>Pseudomonadati</taxon>
        <taxon>Bacteroidota</taxon>
        <taxon>Flavobacteriia</taxon>
        <taxon>Flavobacteriales</taxon>
        <taxon>Flavobacteriaceae</taxon>
        <taxon>Mesoflavibacter</taxon>
    </lineage>
</organism>
<evidence type="ECO:0000256" key="3">
    <source>
        <dbReference type="SAM" id="SignalP"/>
    </source>
</evidence>
<dbReference type="PROSITE" id="PS50005">
    <property type="entry name" value="TPR"/>
    <property type="match status" value="1"/>
</dbReference>
<dbReference type="OrthoDB" id="9776208at2"/>
<dbReference type="InterPro" id="IPR019734">
    <property type="entry name" value="TPR_rpt"/>
</dbReference>
<keyword evidence="1" id="KW-0802">TPR repeat</keyword>
<comment type="caution">
    <text evidence="5">The sequence shown here is derived from an EMBL/GenBank/DDBJ whole genome shotgun (WGS) entry which is preliminary data.</text>
</comment>
<sequence length="252" mass="28352">MKKLLYILVFALSAISLAQNNELFDQANALYNEGKFSDAVNKYEAIIKNGQHSAELYYNLGNAHYKLNNIAPSIYYYEKALQLKPNDKEIVNNIAYAKNMTIDDIEAVPKLGLSRFFNKAINALTYDNWATLSIIFVVAFVLLFITYFFTFSTSKKRLAFVSGLGSLLIGLICLSFAFKKQNLDKNNNPAIVFAKETEVKSEPNMGSTEAFVLHEGTKVQVLDTINNWKKIKLADGKTGWIISGDIKLLNTF</sequence>
<evidence type="ECO:0000259" key="4">
    <source>
        <dbReference type="PROSITE" id="PS51781"/>
    </source>
</evidence>
<keyword evidence="3" id="KW-0732">Signal</keyword>
<feature type="transmembrane region" description="Helical" evidence="2">
    <location>
        <begin position="129"/>
        <end position="151"/>
    </location>
</feature>
<keyword evidence="6" id="KW-1185">Reference proteome</keyword>
<dbReference type="InterPro" id="IPR003646">
    <property type="entry name" value="SH3-like_bac-type"/>
</dbReference>
<dbReference type="Proteomes" id="UP000238430">
    <property type="component" value="Unassembled WGS sequence"/>
</dbReference>
<dbReference type="InterPro" id="IPR011990">
    <property type="entry name" value="TPR-like_helical_dom_sf"/>
</dbReference>
<keyword evidence="2" id="KW-1133">Transmembrane helix</keyword>
<dbReference type="Gene3D" id="2.30.30.40">
    <property type="entry name" value="SH3 Domains"/>
    <property type="match status" value="1"/>
</dbReference>
<evidence type="ECO:0000256" key="2">
    <source>
        <dbReference type="SAM" id="Phobius"/>
    </source>
</evidence>
<dbReference type="PROSITE" id="PS51781">
    <property type="entry name" value="SH3B"/>
    <property type="match status" value="1"/>
</dbReference>
<name>A0A2T1NHZ8_9FLAO</name>
<dbReference type="EMBL" id="PXOT01000018">
    <property type="protein sequence ID" value="PSG92480.1"/>
    <property type="molecule type" value="Genomic_DNA"/>
</dbReference>
<dbReference type="Gene3D" id="1.25.40.10">
    <property type="entry name" value="Tetratricopeptide repeat domain"/>
    <property type="match status" value="1"/>
</dbReference>
<feature type="domain" description="SH3b" evidence="4">
    <location>
        <begin position="187"/>
        <end position="250"/>
    </location>
</feature>
<dbReference type="AlphaFoldDB" id="A0A2T1NHZ8"/>
<feature type="signal peptide" evidence="3">
    <location>
        <begin position="1"/>
        <end position="18"/>
    </location>
</feature>
<proteinExistence type="predicted"/>
<keyword evidence="2" id="KW-0472">Membrane</keyword>
<feature type="chain" id="PRO_5015712113" evidence="3">
    <location>
        <begin position="19"/>
        <end position="252"/>
    </location>
</feature>
<dbReference type="SMART" id="SM00028">
    <property type="entry name" value="TPR"/>
    <property type="match status" value="2"/>
</dbReference>
<protein>
    <submittedName>
        <fullName evidence="5">Ion channel protein</fullName>
    </submittedName>
</protein>
<dbReference type="SMART" id="SM00287">
    <property type="entry name" value="SH3b"/>
    <property type="match status" value="1"/>
</dbReference>
<accession>A0A2T1NHZ8</accession>
<dbReference type="Pfam" id="PF13432">
    <property type="entry name" value="TPR_16"/>
    <property type="match status" value="1"/>
</dbReference>
<evidence type="ECO:0000313" key="5">
    <source>
        <dbReference type="EMBL" id="PSG92480.1"/>
    </source>
</evidence>
<feature type="transmembrane region" description="Helical" evidence="2">
    <location>
        <begin position="158"/>
        <end position="178"/>
    </location>
</feature>
<reference evidence="5 6" key="1">
    <citation type="submission" date="2018-03" db="EMBL/GenBank/DDBJ databases">
        <title>Mesoflavibacter sp. HG37 and Mesoflavibacter sp. HG96 sp.nov., two marine bacteria isolated from seawater of Western Pacific Ocean.</title>
        <authorList>
            <person name="Cheng H."/>
            <person name="Wu Y.-H."/>
            <person name="Guo L.-L."/>
            <person name="Xu X.-W."/>
        </authorList>
    </citation>
    <scope>NUCLEOTIDE SEQUENCE [LARGE SCALE GENOMIC DNA]</scope>
    <source>
        <strain evidence="5 6">KCTC 42117</strain>
    </source>
</reference>
<dbReference type="Pfam" id="PF08239">
    <property type="entry name" value="SH3_3"/>
    <property type="match status" value="1"/>
</dbReference>
<feature type="repeat" description="TPR" evidence="1">
    <location>
        <begin position="54"/>
        <end position="87"/>
    </location>
</feature>
<evidence type="ECO:0000313" key="6">
    <source>
        <dbReference type="Proteomes" id="UP000238430"/>
    </source>
</evidence>
<gene>
    <name evidence="5" type="ORF">C7H61_03295</name>
</gene>
<evidence type="ECO:0000256" key="1">
    <source>
        <dbReference type="PROSITE-ProRule" id="PRU00339"/>
    </source>
</evidence>
<dbReference type="PROSITE" id="PS50293">
    <property type="entry name" value="TPR_REGION"/>
    <property type="match status" value="1"/>
</dbReference>
<keyword evidence="2" id="KW-0812">Transmembrane</keyword>
<dbReference type="SUPFAM" id="SSF48452">
    <property type="entry name" value="TPR-like"/>
    <property type="match status" value="1"/>
</dbReference>